<feature type="domain" description="Thioredoxin" evidence="10">
    <location>
        <begin position="269"/>
        <end position="452"/>
    </location>
</feature>
<keyword evidence="6" id="KW-0697">Rotamase</keyword>
<dbReference type="SUPFAM" id="SSF54534">
    <property type="entry name" value="FKBP-like"/>
    <property type="match status" value="1"/>
</dbReference>
<gene>
    <name evidence="11" type="ORF">CMC5_017100</name>
</gene>
<sequence length="801" mass="86470">MPFRPSRSLRLPLLLATLAPLAACAPQTPPPTSRRPPTALTATVAVPPAVAQQEIAQAEPEPGDKVPVPVDDPAWGNPLAPVTLVTWGDYECPFTSKLVATLLQLQAIYGPDTLRIVWRHNPLPFHKNAVPAHVAAETVFRVAGPDAFWRFHHLTMANQRTLAPENFDTWAAQAGAPLPAYRAALELRANANKVDRDMAEAKRLGITGTPASLINGVFLSGALPLDRFRTVIDEQLEKATALRSQGVPPTRIYAQLSDAQYVYPERAAARPTKEAPDTTVWSVPIDGSPIRGNRNAPITLVMFAEFQCPFSARVLPTLEALEQRYGDKLRIVFKHTPLPFHHRAIPASQLAIEAQAQKGEAAFWKAFKLLFENQKQLEDNDLDAHARTLGLNVAAARRAITTSKHKARIDADMNLGEELAASGTPHFFVNGRRLLGAQPAEAFTALIDELLPQAQALLDAGTPPAKLYDTLQKDAKKVTLTRIHAPAATRAQPGKGAPLGAPVTIQFFGDLQCPFTKRVLPTIQDVLTAYPGKVRVVWRHLPLPFHKEAPLAAAASMEAFKQKGDAGFWAFLDRLWQDQSAQGLGRPQLERHAAAAGLDLPRFRAALDAGTHDAAIALDQQLAEQLHLSGTPAFAINDYYLSGAQPLAAFKKRIDKALGPKEPIAPGSIHGEAAPAPAPVPSPGPSPLAQLAAAKDALGAKHILIMHVGSMRGRNDITRTKAEARARAETALKAARAGTPFADLVTLYSDEPGADKRGGDLGRFGKGMMVREFEQGVESLGVGQLGITETPFGFHVILRTH</sequence>
<evidence type="ECO:0008006" key="13">
    <source>
        <dbReference type="Google" id="ProtNLM"/>
    </source>
</evidence>
<dbReference type="Proteomes" id="UP000067626">
    <property type="component" value="Chromosome"/>
</dbReference>
<dbReference type="InterPro" id="IPR036249">
    <property type="entry name" value="Thioredoxin-like_sf"/>
</dbReference>
<dbReference type="OrthoDB" id="9784686at2"/>
<dbReference type="InterPro" id="IPR012336">
    <property type="entry name" value="Thioredoxin-like_fold"/>
</dbReference>
<feature type="compositionally biased region" description="Pro residues" evidence="7">
    <location>
        <begin position="676"/>
        <end position="686"/>
    </location>
</feature>
<keyword evidence="5" id="KW-0676">Redox-active center</keyword>
<evidence type="ECO:0000256" key="5">
    <source>
        <dbReference type="ARBA" id="ARBA00023284"/>
    </source>
</evidence>
<evidence type="ECO:0000313" key="11">
    <source>
        <dbReference type="EMBL" id="AKT37569.1"/>
    </source>
</evidence>
<evidence type="ECO:0000256" key="8">
    <source>
        <dbReference type="SAM" id="SignalP"/>
    </source>
</evidence>
<dbReference type="InterPro" id="IPR000297">
    <property type="entry name" value="PPIase_PpiC"/>
</dbReference>
<evidence type="ECO:0000313" key="12">
    <source>
        <dbReference type="Proteomes" id="UP000067626"/>
    </source>
</evidence>
<feature type="region of interest" description="Disordered" evidence="7">
    <location>
        <begin position="661"/>
        <end position="688"/>
    </location>
</feature>
<evidence type="ECO:0000256" key="1">
    <source>
        <dbReference type="ARBA" id="ARBA00005791"/>
    </source>
</evidence>
<evidence type="ECO:0000256" key="3">
    <source>
        <dbReference type="ARBA" id="ARBA00023002"/>
    </source>
</evidence>
<proteinExistence type="inferred from homology"/>
<feature type="signal peptide" evidence="8">
    <location>
        <begin position="1"/>
        <end position="22"/>
    </location>
</feature>
<dbReference type="PROSITE" id="PS50198">
    <property type="entry name" value="PPIC_PPIASE_2"/>
    <property type="match status" value="1"/>
</dbReference>
<dbReference type="SUPFAM" id="SSF52833">
    <property type="entry name" value="Thioredoxin-like"/>
    <property type="match status" value="3"/>
</dbReference>
<dbReference type="GO" id="GO:0016491">
    <property type="term" value="F:oxidoreductase activity"/>
    <property type="evidence" value="ECO:0007669"/>
    <property type="project" value="UniProtKB-KW"/>
</dbReference>
<dbReference type="RefSeq" id="WP_050429917.1">
    <property type="nucleotide sequence ID" value="NZ_CP012159.1"/>
</dbReference>
<organism evidence="11 12">
    <name type="scientific">Chondromyces crocatus</name>
    <dbReference type="NCBI Taxonomy" id="52"/>
    <lineage>
        <taxon>Bacteria</taxon>
        <taxon>Pseudomonadati</taxon>
        <taxon>Myxococcota</taxon>
        <taxon>Polyangia</taxon>
        <taxon>Polyangiales</taxon>
        <taxon>Polyangiaceae</taxon>
        <taxon>Chondromyces</taxon>
    </lineage>
</organism>
<keyword evidence="6" id="KW-0413">Isomerase</keyword>
<evidence type="ECO:0000259" key="10">
    <source>
        <dbReference type="PROSITE" id="PS51352"/>
    </source>
</evidence>
<dbReference type="KEGG" id="ccro:CMC5_017100"/>
<accession>A0A0K1E9Q6</accession>
<name>A0A0K1E9Q6_CHOCO</name>
<dbReference type="Pfam" id="PF13462">
    <property type="entry name" value="Thioredoxin_4"/>
    <property type="match status" value="2"/>
</dbReference>
<keyword evidence="2 8" id="KW-0732">Signal</keyword>
<reference evidence="11 12" key="1">
    <citation type="submission" date="2015-07" db="EMBL/GenBank/DDBJ databases">
        <title>Genome analysis of myxobacterium Chondromyces crocatus Cm c5 reveals a high potential for natural compound synthesis and the genetic basis for the loss of fruiting body formation.</title>
        <authorList>
            <person name="Zaburannyi N."/>
            <person name="Bunk B."/>
            <person name="Maier J."/>
            <person name="Overmann J."/>
            <person name="Mueller R."/>
        </authorList>
    </citation>
    <scope>NUCLEOTIDE SEQUENCE [LARGE SCALE GENOMIC DNA]</scope>
    <source>
        <strain evidence="11 12">Cm c5</strain>
    </source>
</reference>
<dbReference type="InterPro" id="IPR001853">
    <property type="entry name" value="DSBA-like_thioredoxin_dom"/>
</dbReference>
<dbReference type="PANTHER" id="PTHR13887">
    <property type="entry name" value="GLUTATHIONE S-TRANSFERASE KAPPA"/>
    <property type="match status" value="1"/>
</dbReference>
<protein>
    <recommendedName>
        <fullName evidence="13">DSBA oxidoreductase</fullName>
    </recommendedName>
</protein>
<feature type="domain" description="Thioredoxin" evidence="10">
    <location>
        <begin position="40"/>
        <end position="237"/>
    </location>
</feature>
<dbReference type="InterPro" id="IPR013766">
    <property type="entry name" value="Thioredoxin_domain"/>
</dbReference>
<dbReference type="STRING" id="52.CMC5_017100"/>
<feature type="chain" id="PRO_5005459070" description="DSBA oxidoreductase" evidence="8">
    <location>
        <begin position="23"/>
        <end position="801"/>
    </location>
</feature>
<feature type="domain" description="Thioredoxin" evidence="10">
    <location>
        <begin position="456"/>
        <end position="659"/>
    </location>
</feature>
<evidence type="ECO:0000256" key="7">
    <source>
        <dbReference type="SAM" id="MobiDB-lite"/>
    </source>
</evidence>
<evidence type="ECO:0000256" key="2">
    <source>
        <dbReference type="ARBA" id="ARBA00022729"/>
    </source>
</evidence>
<dbReference type="PANTHER" id="PTHR13887:SF14">
    <property type="entry name" value="DISULFIDE BOND FORMATION PROTEIN D"/>
    <property type="match status" value="1"/>
</dbReference>
<dbReference type="Pfam" id="PF13616">
    <property type="entry name" value="Rotamase_3"/>
    <property type="match status" value="1"/>
</dbReference>
<dbReference type="InterPro" id="IPR046357">
    <property type="entry name" value="PPIase_dom_sf"/>
</dbReference>
<evidence type="ECO:0000259" key="9">
    <source>
        <dbReference type="PROSITE" id="PS50198"/>
    </source>
</evidence>
<keyword evidence="12" id="KW-1185">Reference proteome</keyword>
<dbReference type="PROSITE" id="PS51352">
    <property type="entry name" value="THIOREDOXIN_2"/>
    <property type="match status" value="3"/>
</dbReference>
<keyword evidence="4" id="KW-1015">Disulfide bond</keyword>
<dbReference type="Pfam" id="PF01323">
    <property type="entry name" value="DSBA"/>
    <property type="match status" value="1"/>
</dbReference>
<dbReference type="AlphaFoldDB" id="A0A0K1E9Q6"/>
<keyword evidence="3" id="KW-0560">Oxidoreductase</keyword>
<dbReference type="GO" id="GO:0003755">
    <property type="term" value="F:peptidyl-prolyl cis-trans isomerase activity"/>
    <property type="evidence" value="ECO:0007669"/>
    <property type="project" value="UniProtKB-KW"/>
</dbReference>
<evidence type="ECO:0000256" key="6">
    <source>
        <dbReference type="PROSITE-ProRule" id="PRU00278"/>
    </source>
</evidence>
<evidence type="ECO:0000256" key="4">
    <source>
        <dbReference type="ARBA" id="ARBA00023157"/>
    </source>
</evidence>
<feature type="domain" description="PpiC" evidence="9">
    <location>
        <begin position="695"/>
        <end position="801"/>
    </location>
</feature>
<dbReference type="EMBL" id="CP012159">
    <property type="protein sequence ID" value="AKT37569.1"/>
    <property type="molecule type" value="Genomic_DNA"/>
</dbReference>
<dbReference type="Gene3D" id="3.10.50.40">
    <property type="match status" value="1"/>
</dbReference>
<comment type="similarity">
    <text evidence="1">Belongs to the thioredoxin family. DsbA subfamily.</text>
</comment>
<dbReference type="Gene3D" id="3.40.30.10">
    <property type="entry name" value="Glutaredoxin"/>
    <property type="match status" value="3"/>
</dbReference>